<dbReference type="InterPro" id="IPR011042">
    <property type="entry name" value="6-blade_b-propeller_TolB-like"/>
</dbReference>
<evidence type="ECO:0000313" key="1">
    <source>
        <dbReference type="EMBL" id="OAG10330.1"/>
    </source>
</evidence>
<dbReference type="GeneID" id="28764811"/>
<name>A0A177CTV6_9PLEO</name>
<accession>A0A177CTV6</accession>
<dbReference type="InterPro" id="IPR051288">
    <property type="entry name" value="Serum_paraoxonase/arylesterase"/>
</dbReference>
<protein>
    <submittedName>
        <fullName evidence="1">Putative paraoxonase</fullName>
    </submittedName>
</protein>
<dbReference type="Proteomes" id="UP000077069">
    <property type="component" value="Unassembled WGS sequence"/>
</dbReference>
<dbReference type="InParanoid" id="A0A177CTV6"/>
<keyword evidence="2" id="KW-1185">Reference proteome</keyword>
<evidence type="ECO:0000313" key="2">
    <source>
        <dbReference type="Proteomes" id="UP000077069"/>
    </source>
</evidence>
<dbReference type="RefSeq" id="XP_018040695.1">
    <property type="nucleotide sequence ID" value="XM_018181325.1"/>
</dbReference>
<dbReference type="Gene3D" id="2.120.10.30">
    <property type="entry name" value="TolB, C-terminal domain"/>
    <property type="match status" value="1"/>
</dbReference>
<dbReference type="OrthoDB" id="5307922at2759"/>
<sequence length="388" mass="42714">MAATTKIALSTLAIAVLGPYCYDRYLALSTIVRNRPGHYEPINIFKGHEIKFRDTHDFRNCEDLLLSEVRGVAILSCDPGRDRWNTVMGTFRPDENLTSGSLWLYDYTSTELGSNDSIKQLAFNDFPHEGDFHPIGMDLDKETSILYVVNHAQSGSCIETFRLEANTLIDIKTITHPLLHAPNSIESVGDGSLYVTNDHMFRSRVSPVLSKFETFSGLPGGTIVHIDLNRTEGAQVVARVPFANGIARLNSTTLAVASSSKPGLYLYGMQLDHSLNFKGMFRTPAAVDNLSVDSEGTLLMAGHPSALELMKISKGRPLCSPNSDSEAERIACDCTAPSWAAQWSEEKGLETLFQGSYFCSSSTMVRDVKRGISLISGLYERGIMVINE</sequence>
<dbReference type="PANTHER" id="PTHR11799">
    <property type="entry name" value="PARAOXONASE"/>
    <property type="match status" value="1"/>
</dbReference>
<dbReference type="PANTHER" id="PTHR11799:SF30">
    <property type="entry name" value="SERUM PARAOXONASE_ARYLESTERASE 2"/>
    <property type="match status" value="1"/>
</dbReference>
<dbReference type="SUPFAM" id="SSF63829">
    <property type="entry name" value="Calcium-dependent phosphotriesterase"/>
    <property type="match status" value="1"/>
</dbReference>
<dbReference type="AlphaFoldDB" id="A0A177CTV6"/>
<organism evidence="1 2">
    <name type="scientific">Paraphaeosphaeria sporulosa</name>
    <dbReference type="NCBI Taxonomy" id="1460663"/>
    <lineage>
        <taxon>Eukaryota</taxon>
        <taxon>Fungi</taxon>
        <taxon>Dikarya</taxon>
        <taxon>Ascomycota</taxon>
        <taxon>Pezizomycotina</taxon>
        <taxon>Dothideomycetes</taxon>
        <taxon>Pleosporomycetidae</taxon>
        <taxon>Pleosporales</taxon>
        <taxon>Massarineae</taxon>
        <taxon>Didymosphaeriaceae</taxon>
        <taxon>Paraphaeosphaeria</taxon>
    </lineage>
</organism>
<proteinExistence type="predicted"/>
<reference evidence="1 2" key="1">
    <citation type="submission" date="2016-05" db="EMBL/GenBank/DDBJ databases">
        <title>Comparative analysis of secretome profiles of manganese(II)-oxidizing ascomycete fungi.</title>
        <authorList>
            <consortium name="DOE Joint Genome Institute"/>
            <person name="Zeiner C.A."/>
            <person name="Purvine S.O."/>
            <person name="Zink E.M."/>
            <person name="Wu S."/>
            <person name="Pasa-Tolic L."/>
            <person name="Chaput D.L."/>
            <person name="Haridas S."/>
            <person name="Grigoriev I.V."/>
            <person name="Santelli C.M."/>
            <person name="Hansel C.M."/>
        </authorList>
    </citation>
    <scope>NUCLEOTIDE SEQUENCE [LARGE SCALE GENOMIC DNA]</scope>
    <source>
        <strain evidence="1 2">AP3s5-JAC2a</strain>
    </source>
</reference>
<gene>
    <name evidence="1" type="ORF">CC84DRAFT_1193818</name>
</gene>
<dbReference type="EMBL" id="KV441549">
    <property type="protein sequence ID" value="OAG10330.1"/>
    <property type="molecule type" value="Genomic_DNA"/>
</dbReference>